<keyword evidence="14" id="KW-0206">Cytoskeleton</keyword>
<dbReference type="Pfam" id="PF21041">
    <property type="entry name" value="XMAP215_CLASP_TOG"/>
    <property type="match status" value="1"/>
</dbReference>
<comment type="function">
    <text evidence="17">Microtubule plus-end tracking protein that promotes the stabilization of dynamic microtubules. Involved in the nucleation of noncentrosomal microtubules originating from the trans-Golgi network (TGN). Required for the polarization of the cytoplasmic microtubule arrays in migrating cells towards the leading edge of the cell. May act at the cell cortex to enhance the frequency of rescue of depolymerizing microtubules by attaching their plus-ends to cortical platforms composed of ERC1 and PHLDB2. This cortical microtubule stabilizing activity is regulated at least in part by phosphatidylinositol 3-kinase signaling. Also performs a similar stabilizing function at the kinetochore which is essential for the bipolar alignment of chromosomes on the mitotic spindle.</text>
</comment>
<evidence type="ECO:0000256" key="1">
    <source>
        <dbReference type="ARBA" id="ARBA00004186"/>
    </source>
</evidence>
<evidence type="ECO:0000256" key="21">
    <source>
        <dbReference type="SAM" id="MobiDB-lite"/>
    </source>
</evidence>
<dbReference type="GO" id="GO:0005794">
    <property type="term" value="C:Golgi apparatus"/>
    <property type="evidence" value="ECO:0007669"/>
    <property type="project" value="UniProtKB-SubCell"/>
</dbReference>
<dbReference type="Proteomes" id="UP000261680">
    <property type="component" value="Unplaced"/>
</dbReference>
<keyword evidence="12" id="KW-0995">Kinetochore</keyword>
<feature type="compositionally biased region" description="Low complexity" evidence="21">
    <location>
        <begin position="550"/>
        <end position="568"/>
    </location>
</feature>
<dbReference type="InterPro" id="IPR016024">
    <property type="entry name" value="ARM-type_fold"/>
</dbReference>
<evidence type="ECO:0000256" key="16">
    <source>
        <dbReference type="ARBA" id="ARBA00023328"/>
    </source>
</evidence>
<dbReference type="CTD" id="23122"/>
<keyword evidence="9" id="KW-0493">Microtubule</keyword>
<keyword evidence="8" id="KW-0132">Cell division</keyword>
<protein>
    <recommendedName>
        <fullName evidence="18">CLIP-associating protein 1</fullName>
    </recommendedName>
    <alternativeName>
        <fullName evidence="19">Cytoplasmic linker-associated protein 1</fullName>
    </alternativeName>
</protein>
<keyword evidence="13" id="KW-0333">Golgi apparatus</keyword>
<feature type="region of interest" description="Disordered" evidence="21">
    <location>
        <begin position="1077"/>
        <end position="1127"/>
    </location>
</feature>
<dbReference type="InterPro" id="IPR011989">
    <property type="entry name" value="ARM-like"/>
</dbReference>
<dbReference type="Gene3D" id="1.25.10.10">
    <property type="entry name" value="Leucine-rich Repeat Variant"/>
    <property type="match status" value="4"/>
</dbReference>
<dbReference type="GO" id="GO:0005876">
    <property type="term" value="C:spindle microtubule"/>
    <property type="evidence" value="ECO:0007669"/>
    <property type="project" value="TreeGrafter"/>
</dbReference>
<dbReference type="GO" id="GO:0005881">
    <property type="term" value="C:cytoplasmic microtubule"/>
    <property type="evidence" value="ECO:0007669"/>
    <property type="project" value="TreeGrafter"/>
</dbReference>
<dbReference type="InterPro" id="IPR021133">
    <property type="entry name" value="HEAT_type_2"/>
</dbReference>
<evidence type="ECO:0000256" key="19">
    <source>
        <dbReference type="ARBA" id="ARBA00083433"/>
    </source>
</evidence>
<sequence length="1493" mass="163534">MEPRSMEYFSAQVQQKDVGSRLQVGQELLLYLATPGAIPDLEEDLGRLGKTVDALTGWVGSSNYRVSLMGLEILSAFVDRLSTRFKSYVVMVIVALIDRMGDAKDKVRDEAQTLILKLMDQVAPPMYIWEQLASGFKHKNFRSREGVCLCLIETLNIFGAQPLVLSKLVPHLCILFGDSNSQVRDAAVLAIVEIYRHVGERVRVDLCKRGIPPARLEMIFAKFDEVQNSGGMILSVCKDKSFDDEESVDGNRPSSTASAFKVPAPKTSGNPVNSARKPGSAGGPKVGAGASKEGGAGAVDEDDFIKAFTDVPSVQIYSSRELEETLNKIREILSDDKHDWDQRANALKKIRSLLVAGAAQYDCFFQHLRLLDGALKLSAKDLRSQVVREACITVAHLSTVLGNKFDHGAEAIVPTLFNLVPNSAKVMATSGCAAIRFIIRHTHVPRLIPLITSNCTSKSVPVRRRSFEFLDLLLQEWQTHSLERHAAVLVETIKKGIHDADAEARVEARKTYMGLRNHFPGEAETLYNSLEPSYQKSLQTYLKSSGSVASLPQSDRSSSSSQESLNRPFSSKWSTANPSAVAGRVSAGSSKASSLPGSLQRSRSDIDVNAAAGAKAHHAAGQSVRSGRLGAGALNPGSYASLGRVRAKLSAPLAGMGNAKTDSRGRSRTKMVSQSQPGSRSGSPGRVLTTTALSTVSSGVQRVLVNSASAPKRSKIPRSQGCSREASPSRLSVARSSRIPRPSVSQGCSREASRESSRDTSPVRSFQPLGPGYGISQSSRLSSSVSAMRVLNTGSDVEEAVADALKKPARRRYESYGMHSDDDANSDASSACSERSYSSRNGSIPTYMRQTEDVAEVLNRCASSNWSERKEGLLGLQNLLKNQRTLSRVELKRLCEIFTRMFADPHGKRVFSMFLETLVDFIQVHKDDLQDWLFVLLTQLLKKMGADLLGSVQAKVQKALDVTRESFPNDLQFNILMRFTVDQTQTPSLKVKVAILKYIETLAKQMDPGDFINSSETRLAVSRVITWTTEPKSSDVRKAAQLVLISLFELNTPEFTMLLGALPKTFQDGATKLLHNHLRNTGNGTQGPMGSPLTRPTPRSPANWSSPLTSPTNTSQNTLSPSAFDYDTENMNSEDIYSSLRGVTEAIQNFSFRSQEDMNEPLKRDSKKDDSDSMCGGPGMPDPRAGGDATDSSQTALDNKASLLHSMPAHSSPRARDYNPYNYSDSLSPFNKSALKEAMFDDDADQFPDDLSLDHSDLVAELLKELSNHNERVEERKIALYELMKLTQEESFGVWDEHFKTILLLLLETLGDKEPTIRALALKVLREILRHQPARFKNYAELTVMKTLEAHKDPHKEVVRSAEEAASVLATSISPEQCIKVLCPIIQTADYPINLAAIKMQTKVIERVSKETLNLLLPEIMPGLIQGYDNSESSVRKACVFCLVAVHAVIGDELKPHLSQLTGSKMKLLNLYIKRAQTGSGGADPTTDVSGQS</sequence>
<feature type="domain" description="TOG" evidence="22">
    <location>
        <begin position="1250"/>
        <end position="1486"/>
    </location>
</feature>
<dbReference type="GO" id="GO:0008017">
    <property type="term" value="F:microtubule binding"/>
    <property type="evidence" value="ECO:0007669"/>
    <property type="project" value="UniProtKB-ARBA"/>
</dbReference>
<dbReference type="GO" id="GO:0007026">
    <property type="term" value="P:negative regulation of microtubule depolymerization"/>
    <property type="evidence" value="ECO:0007669"/>
    <property type="project" value="UniProtKB-ARBA"/>
</dbReference>
<evidence type="ECO:0000256" key="15">
    <source>
        <dbReference type="ARBA" id="ARBA00023306"/>
    </source>
</evidence>
<evidence type="ECO:0000256" key="17">
    <source>
        <dbReference type="ARBA" id="ARBA00055763"/>
    </source>
</evidence>
<feature type="region of interest" description="Disordered" evidence="21">
    <location>
        <begin position="548"/>
        <end position="602"/>
    </location>
</feature>
<dbReference type="Pfam" id="PF23271">
    <property type="entry name" value="HEAT_GCN1"/>
    <property type="match status" value="1"/>
</dbReference>
<feature type="domain" description="TOG" evidence="22">
    <location>
        <begin position="846"/>
        <end position="1084"/>
    </location>
</feature>
<dbReference type="GO" id="GO:0072686">
    <property type="term" value="C:mitotic spindle"/>
    <property type="evidence" value="ECO:0007669"/>
    <property type="project" value="TreeGrafter"/>
</dbReference>
<dbReference type="PANTHER" id="PTHR21567">
    <property type="entry name" value="CLASP"/>
    <property type="match status" value="1"/>
</dbReference>
<keyword evidence="10" id="KW-0677">Repeat</keyword>
<evidence type="ECO:0000256" key="11">
    <source>
        <dbReference type="ARBA" id="ARBA00022776"/>
    </source>
</evidence>
<gene>
    <name evidence="24" type="primary">CLASP2</name>
</gene>
<dbReference type="FunFam" id="1.25.10.10:FF:000005">
    <property type="entry name" value="CLIP-associating protein 1 isoform 2"/>
    <property type="match status" value="1"/>
</dbReference>
<dbReference type="Pfam" id="PF12348">
    <property type="entry name" value="CLASP_N"/>
    <property type="match status" value="1"/>
</dbReference>
<feature type="region of interest" description="Disordered" evidence="21">
    <location>
        <begin position="653"/>
        <end position="687"/>
    </location>
</feature>
<feature type="compositionally biased region" description="Low complexity" evidence="21">
    <location>
        <begin position="673"/>
        <end position="687"/>
    </location>
</feature>
<feature type="region of interest" description="Disordered" evidence="21">
    <location>
        <begin position="245"/>
        <end position="296"/>
    </location>
</feature>
<dbReference type="GO" id="GO:0000776">
    <property type="term" value="C:kinetochore"/>
    <property type="evidence" value="ECO:0007669"/>
    <property type="project" value="UniProtKB-KW"/>
</dbReference>
<feature type="compositionally biased region" description="Polar residues" evidence="21">
    <location>
        <begin position="1100"/>
        <end position="1121"/>
    </location>
</feature>
<feature type="region of interest" description="Disordered" evidence="21">
    <location>
        <begin position="1151"/>
        <end position="1194"/>
    </location>
</feature>
<keyword evidence="15" id="KW-0131">Cell cycle</keyword>
<evidence type="ECO:0000256" key="3">
    <source>
        <dbReference type="ARBA" id="ARBA00004601"/>
    </source>
</evidence>
<keyword evidence="23" id="KW-1185">Reference proteome</keyword>
<evidence type="ECO:0000256" key="7">
    <source>
        <dbReference type="ARBA" id="ARBA00022490"/>
    </source>
</evidence>
<evidence type="ECO:0000256" key="20">
    <source>
        <dbReference type="PROSITE-ProRule" id="PRU00103"/>
    </source>
</evidence>
<feature type="region of interest" description="Disordered" evidence="21">
    <location>
        <begin position="705"/>
        <end position="781"/>
    </location>
</feature>
<keyword evidence="11" id="KW-0498">Mitosis</keyword>
<dbReference type="GO" id="GO:0045180">
    <property type="term" value="C:basal cortex"/>
    <property type="evidence" value="ECO:0007669"/>
    <property type="project" value="TreeGrafter"/>
</dbReference>
<dbReference type="SMART" id="SM01349">
    <property type="entry name" value="TOG"/>
    <property type="match status" value="4"/>
</dbReference>
<dbReference type="InterPro" id="IPR048491">
    <property type="entry name" value="XMAP215_CLASP_TOG"/>
</dbReference>
<dbReference type="FunFam" id="1.25.10.10:FF:000006">
    <property type="entry name" value="CLIP-associating protein 1 isoform 2"/>
    <property type="match status" value="1"/>
</dbReference>
<evidence type="ECO:0000256" key="14">
    <source>
        <dbReference type="ARBA" id="ARBA00023212"/>
    </source>
</evidence>
<evidence type="ECO:0000256" key="10">
    <source>
        <dbReference type="ARBA" id="ARBA00022737"/>
    </source>
</evidence>
<evidence type="ECO:0000256" key="13">
    <source>
        <dbReference type="ARBA" id="ARBA00023034"/>
    </source>
</evidence>
<evidence type="ECO:0000256" key="18">
    <source>
        <dbReference type="ARBA" id="ARBA00071710"/>
    </source>
</evidence>
<evidence type="ECO:0000256" key="2">
    <source>
        <dbReference type="ARBA" id="ARBA00004300"/>
    </source>
</evidence>
<evidence type="ECO:0000313" key="23">
    <source>
        <dbReference type="Proteomes" id="UP000261680"/>
    </source>
</evidence>
<dbReference type="Pfam" id="PF21040">
    <property type="entry name" value="CEP104-like_TOG"/>
    <property type="match status" value="1"/>
</dbReference>
<keyword evidence="7" id="KW-0963">Cytoplasm</keyword>
<keyword evidence="6" id="KW-0158">Chromosome</keyword>
<dbReference type="GO" id="GO:0030010">
    <property type="term" value="P:establishment of cell polarity"/>
    <property type="evidence" value="ECO:0007669"/>
    <property type="project" value="UniProtKB-ARBA"/>
</dbReference>
<dbReference type="FunFam" id="1.25.10.10:FF:000001">
    <property type="entry name" value="CLIP-associating protein 1 isoform 2"/>
    <property type="match status" value="1"/>
</dbReference>
<dbReference type="RefSeq" id="XP_040492951.1">
    <property type="nucleotide sequence ID" value="XM_040637017.1"/>
</dbReference>
<dbReference type="InterPro" id="IPR034085">
    <property type="entry name" value="TOG"/>
</dbReference>
<accession>A0A8M1GBC3</accession>
<dbReference type="PROSITE" id="PS50077">
    <property type="entry name" value="HEAT_REPEAT"/>
    <property type="match status" value="1"/>
</dbReference>
<dbReference type="InterPro" id="IPR024395">
    <property type="entry name" value="CLASP_N_dom"/>
</dbReference>
<dbReference type="GO" id="GO:0005813">
    <property type="term" value="C:centrosome"/>
    <property type="evidence" value="ECO:0007669"/>
    <property type="project" value="UniProtKB-SubCell"/>
</dbReference>
<evidence type="ECO:0000313" key="24">
    <source>
        <dbReference type="RefSeq" id="XP_040492951.1"/>
    </source>
</evidence>
<feature type="compositionally biased region" description="Low complexity" evidence="21">
    <location>
        <begin position="826"/>
        <end position="840"/>
    </location>
</feature>
<comment type="similarity">
    <text evidence="5">Belongs to the CLASP family.</text>
</comment>
<evidence type="ECO:0000256" key="9">
    <source>
        <dbReference type="ARBA" id="ARBA00022701"/>
    </source>
</evidence>
<evidence type="ECO:0000256" key="5">
    <source>
        <dbReference type="ARBA" id="ARBA00009549"/>
    </source>
</evidence>
<dbReference type="FunFam" id="1.25.10.10:FF:000031">
    <property type="entry name" value="CLIP-associating protein 1 isoform 2"/>
    <property type="match status" value="1"/>
</dbReference>
<comment type="subcellular location">
    <subcellularLocation>
        <location evidence="4">Chromosome</location>
        <location evidence="4">Centromere</location>
        <location evidence="4">Kinetochore</location>
    </subcellularLocation>
    <subcellularLocation>
        <location evidence="2">Cytoplasm</location>
        <location evidence="2">Cytoskeleton</location>
        <location evidence="2">Microtubule organizing center</location>
        <location evidence="2">Centrosome</location>
    </subcellularLocation>
    <subcellularLocation>
        <location evidence="1">Cytoplasm</location>
        <location evidence="1">Cytoskeleton</location>
        <location evidence="1">Spindle</location>
    </subcellularLocation>
    <subcellularLocation>
        <location evidence="3">Golgi apparatus</location>
        <location evidence="3">trans-Golgi network</location>
    </subcellularLocation>
</comment>
<evidence type="ECO:0000259" key="22">
    <source>
        <dbReference type="SMART" id="SM01349"/>
    </source>
</evidence>
<feature type="compositionally biased region" description="Basic and acidic residues" evidence="21">
    <location>
        <begin position="1154"/>
        <end position="1171"/>
    </location>
</feature>
<dbReference type="GO" id="GO:0040001">
    <property type="term" value="P:establishment of mitotic spindle localization"/>
    <property type="evidence" value="ECO:0007669"/>
    <property type="project" value="TreeGrafter"/>
</dbReference>
<feature type="compositionally biased region" description="Polar residues" evidence="21">
    <location>
        <begin position="1079"/>
        <end position="1088"/>
    </location>
</feature>
<organism evidence="23 24">
    <name type="scientific">Ursus maritimus</name>
    <name type="common">Polar bear</name>
    <name type="synonym">Thalarctos maritimus</name>
    <dbReference type="NCBI Taxonomy" id="29073"/>
    <lineage>
        <taxon>Eukaryota</taxon>
        <taxon>Metazoa</taxon>
        <taxon>Chordata</taxon>
        <taxon>Craniata</taxon>
        <taxon>Vertebrata</taxon>
        <taxon>Euteleostomi</taxon>
        <taxon>Mammalia</taxon>
        <taxon>Eutheria</taxon>
        <taxon>Laurasiatheria</taxon>
        <taxon>Carnivora</taxon>
        <taxon>Caniformia</taxon>
        <taxon>Ursidae</taxon>
        <taxon>Ursus</taxon>
    </lineage>
</organism>
<reference evidence="24" key="1">
    <citation type="submission" date="2025-08" db="UniProtKB">
        <authorList>
            <consortium name="RefSeq"/>
        </authorList>
    </citation>
    <scope>IDENTIFICATION</scope>
    <source>
        <tissue evidence="24">Whole blood</tissue>
    </source>
</reference>
<dbReference type="SUPFAM" id="SSF48371">
    <property type="entry name" value="ARM repeat"/>
    <property type="match status" value="2"/>
</dbReference>
<feature type="repeat" description="HEAT" evidence="20">
    <location>
        <begin position="168"/>
        <end position="206"/>
    </location>
</feature>
<dbReference type="PANTHER" id="PTHR21567:SF30">
    <property type="entry name" value="CLIP-ASSOCIATING PROTEIN 2"/>
    <property type="match status" value="1"/>
</dbReference>
<feature type="domain" description="TOG" evidence="22">
    <location>
        <begin position="318"/>
        <end position="551"/>
    </location>
</feature>
<evidence type="ECO:0000256" key="4">
    <source>
        <dbReference type="ARBA" id="ARBA00004629"/>
    </source>
</evidence>
<evidence type="ECO:0000256" key="12">
    <source>
        <dbReference type="ARBA" id="ARBA00022838"/>
    </source>
</evidence>
<evidence type="ECO:0000256" key="8">
    <source>
        <dbReference type="ARBA" id="ARBA00022618"/>
    </source>
</evidence>
<feature type="region of interest" description="Disordered" evidence="21">
    <location>
        <begin position="816"/>
        <end position="844"/>
    </location>
</feature>
<dbReference type="GeneID" id="103681092"/>
<feature type="compositionally biased region" description="Low complexity" evidence="21">
    <location>
        <begin position="578"/>
        <end position="599"/>
    </location>
</feature>
<dbReference type="GO" id="GO:0090307">
    <property type="term" value="P:mitotic spindle assembly"/>
    <property type="evidence" value="ECO:0007669"/>
    <property type="project" value="TreeGrafter"/>
</dbReference>
<name>A0A8M1GBC3_URSMA</name>
<feature type="domain" description="TOG" evidence="22">
    <location>
        <begin position="7"/>
        <end position="232"/>
    </location>
</feature>
<proteinExistence type="inferred from homology"/>
<dbReference type="InterPro" id="IPR057546">
    <property type="entry name" value="HEAT_GCN1"/>
</dbReference>
<evidence type="ECO:0000256" key="6">
    <source>
        <dbReference type="ARBA" id="ARBA00022454"/>
    </source>
</evidence>
<keyword evidence="16" id="KW-0137">Centromere</keyword>
<feature type="compositionally biased region" description="Gly residues" evidence="21">
    <location>
        <begin position="280"/>
        <end position="296"/>
    </location>
</feature>
<dbReference type="GO" id="GO:0051301">
    <property type="term" value="P:cell division"/>
    <property type="evidence" value="ECO:0007669"/>
    <property type="project" value="UniProtKB-KW"/>
</dbReference>